<protein>
    <submittedName>
        <fullName evidence="2">Glyoxalase</fullName>
    </submittedName>
</protein>
<dbReference type="Pfam" id="PF00903">
    <property type="entry name" value="Glyoxalase"/>
    <property type="match status" value="1"/>
</dbReference>
<dbReference type="KEGG" id="bsen:DP114_10720"/>
<dbReference type="InterPro" id="IPR037523">
    <property type="entry name" value="VOC_core"/>
</dbReference>
<evidence type="ECO:0000259" key="1">
    <source>
        <dbReference type="PROSITE" id="PS51819"/>
    </source>
</evidence>
<proteinExistence type="predicted"/>
<keyword evidence="3" id="KW-1185">Reference proteome</keyword>
<dbReference type="PROSITE" id="PS51819">
    <property type="entry name" value="VOC"/>
    <property type="match status" value="1"/>
</dbReference>
<dbReference type="RefSeq" id="WP_169263559.1">
    <property type="nucleotide sequence ID" value="NZ_CAWOXK010000001.1"/>
</dbReference>
<dbReference type="Gene3D" id="3.10.180.10">
    <property type="entry name" value="2,3-Dihydroxybiphenyl 1,2-Dioxygenase, domain 1"/>
    <property type="match status" value="1"/>
</dbReference>
<dbReference type="AlphaFoldDB" id="A0A856MDW9"/>
<accession>A0A856MDW9</accession>
<dbReference type="EMBL" id="CP030118">
    <property type="protein sequence ID" value="QDL08309.1"/>
    <property type="molecule type" value="Genomic_DNA"/>
</dbReference>
<dbReference type="SUPFAM" id="SSF54593">
    <property type="entry name" value="Glyoxalase/Bleomycin resistance protein/Dihydroxybiphenyl dioxygenase"/>
    <property type="match status" value="1"/>
</dbReference>
<name>A0A856MDW9_9CYAN</name>
<organism evidence="2 3">
    <name type="scientific">Brasilonema sennae CENA114</name>
    <dbReference type="NCBI Taxonomy" id="415709"/>
    <lineage>
        <taxon>Bacteria</taxon>
        <taxon>Bacillati</taxon>
        <taxon>Cyanobacteriota</taxon>
        <taxon>Cyanophyceae</taxon>
        <taxon>Nostocales</taxon>
        <taxon>Scytonemataceae</taxon>
        <taxon>Brasilonema</taxon>
        <taxon>Bromeliae group (in: Brasilonema)</taxon>
    </lineage>
</organism>
<dbReference type="Proteomes" id="UP000503129">
    <property type="component" value="Chromosome"/>
</dbReference>
<evidence type="ECO:0000313" key="3">
    <source>
        <dbReference type="Proteomes" id="UP000503129"/>
    </source>
</evidence>
<dbReference type="PANTHER" id="PTHR39434">
    <property type="match status" value="1"/>
</dbReference>
<dbReference type="InterPro" id="IPR004360">
    <property type="entry name" value="Glyas_Fos-R_dOase_dom"/>
</dbReference>
<gene>
    <name evidence="2" type="ORF">DP114_10720</name>
</gene>
<reference evidence="2 3" key="1">
    <citation type="submission" date="2018-06" db="EMBL/GenBank/DDBJ databases">
        <title>Comparative genomics of Brasilonema spp. strains.</title>
        <authorList>
            <person name="Alvarenga D.O."/>
            <person name="Fiore M.F."/>
            <person name="Varani A.M."/>
        </authorList>
    </citation>
    <scope>NUCLEOTIDE SEQUENCE [LARGE SCALE GENOMIC DNA]</scope>
    <source>
        <strain evidence="2 3">CENA114</strain>
    </source>
</reference>
<sequence>MFHPIFHLAFPVRNLEESKNFYVNTFGAKIGRVRDKWIDVFLFEAQITLHEQPSEVLAMTKHGVRHFGAVLAWSDWEALANRLDKMRVQFKVKPNVSFVGTDAEQAKMLLSDPSGNVIEVKAYRNLSVALEMEDLQECSATEV</sequence>
<evidence type="ECO:0000313" key="2">
    <source>
        <dbReference type="EMBL" id="QDL08309.1"/>
    </source>
</evidence>
<dbReference type="PANTHER" id="PTHR39434:SF1">
    <property type="entry name" value="VOC DOMAIN-CONTAINING PROTEIN"/>
    <property type="match status" value="1"/>
</dbReference>
<feature type="domain" description="VOC" evidence="1">
    <location>
        <begin position="4"/>
        <end position="123"/>
    </location>
</feature>
<dbReference type="InterPro" id="IPR029068">
    <property type="entry name" value="Glyas_Bleomycin-R_OHBP_Dase"/>
</dbReference>